<sequence>MFQPYSPFEFREIDLLRKTKRRFVVLQTCDLLIESKHDNKKLYLMLTDYDALANARGHKNSITNDKHAIIFDLENDSHRNKLTEMLYPDSKYFIYRSTIANGTSSRIQHELV</sequence>
<protein>
    <submittedName>
        <fullName evidence="1">Uncharacterized protein</fullName>
    </submittedName>
</protein>
<accession>A0ABS9SKQ2</accession>
<organism evidence="1 2">
    <name type="scientific">Niabella ginsengisoli</name>
    <dbReference type="NCBI Taxonomy" id="522298"/>
    <lineage>
        <taxon>Bacteria</taxon>
        <taxon>Pseudomonadati</taxon>
        <taxon>Bacteroidota</taxon>
        <taxon>Chitinophagia</taxon>
        <taxon>Chitinophagales</taxon>
        <taxon>Chitinophagaceae</taxon>
        <taxon>Niabella</taxon>
    </lineage>
</organism>
<name>A0ABS9SKQ2_9BACT</name>
<keyword evidence="2" id="KW-1185">Reference proteome</keyword>
<dbReference type="RefSeq" id="WP_240830622.1">
    <property type="nucleotide sequence ID" value="NZ_JAKWBL010000002.1"/>
</dbReference>
<dbReference type="EMBL" id="JAKWBL010000002">
    <property type="protein sequence ID" value="MCH5598959.1"/>
    <property type="molecule type" value="Genomic_DNA"/>
</dbReference>
<dbReference type="Proteomes" id="UP001202248">
    <property type="component" value="Unassembled WGS sequence"/>
</dbReference>
<reference evidence="1 2" key="1">
    <citation type="submission" date="2022-02" db="EMBL/GenBank/DDBJ databases">
        <authorList>
            <person name="Min J."/>
        </authorList>
    </citation>
    <scope>NUCLEOTIDE SEQUENCE [LARGE SCALE GENOMIC DNA]</scope>
    <source>
        <strain evidence="1 2">GR10-1</strain>
    </source>
</reference>
<gene>
    <name evidence="1" type="ORF">MKP09_14115</name>
</gene>
<evidence type="ECO:0000313" key="2">
    <source>
        <dbReference type="Proteomes" id="UP001202248"/>
    </source>
</evidence>
<comment type="caution">
    <text evidence="1">The sequence shown here is derived from an EMBL/GenBank/DDBJ whole genome shotgun (WGS) entry which is preliminary data.</text>
</comment>
<evidence type="ECO:0000313" key="1">
    <source>
        <dbReference type="EMBL" id="MCH5598959.1"/>
    </source>
</evidence>
<proteinExistence type="predicted"/>